<keyword evidence="4" id="KW-1185">Reference proteome</keyword>
<dbReference type="Proteomes" id="UP001165060">
    <property type="component" value="Unassembled WGS sequence"/>
</dbReference>
<proteinExistence type="predicted"/>
<name>A0ABQ6MCT0_9STRA</name>
<organism evidence="3 4">
    <name type="scientific">Tetraparma gracilis</name>
    <dbReference type="NCBI Taxonomy" id="2962635"/>
    <lineage>
        <taxon>Eukaryota</taxon>
        <taxon>Sar</taxon>
        <taxon>Stramenopiles</taxon>
        <taxon>Ochrophyta</taxon>
        <taxon>Bolidophyceae</taxon>
        <taxon>Parmales</taxon>
        <taxon>Triparmaceae</taxon>
        <taxon>Tetraparma</taxon>
    </lineage>
</organism>
<accession>A0ABQ6MCT0</accession>
<dbReference type="Gene3D" id="3.10.350.10">
    <property type="entry name" value="LysM domain"/>
    <property type="match status" value="1"/>
</dbReference>
<dbReference type="EMBL" id="BRYB01002673">
    <property type="protein sequence ID" value="GMI23711.1"/>
    <property type="molecule type" value="Genomic_DNA"/>
</dbReference>
<dbReference type="InterPro" id="IPR036779">
    <property type="entry name" value="LysM_dom_sf"/>
</dbReference>
<dbReference type="SMART" id="SM00257">
    <property type="entry name" value="LysM"/>
    <property type="match status" value="1"/>
</dbReference>
<keyword evidence="1" id="KW-1133">Transmembrane helix</keyword>
<dbReference type="Pfam" id="PF01476">
    <property type="entry name" value="LysM"/>
    <property type="match status" value="1"/>
</dbReference>
<keyword evidence="1" id="KW-0472">Membrane</keyword>
<evidence type="ECO:0000313" key="3">
    <source>
        <dbReference type="EMBL" id="GMI23711.1"/>
    </source>
</evidence>
<dbReference type="CDD" id="cd00118">
    <property type="entry name" value="LysM"/>
    <property type="match status" value="1"/>
</dbReference>
<dbReference type="SUPFAM" id="SSF54106">
    <property type="entry name" value="LysM domain"/>
    <property type="match status" value="1"/>
</dbReference>
<sequence length="325" mass="33978">MAITVPDFTGASHECRSLPTAGDTRRNPNSNNCHDTTFSDYDQFTLTAGSTITATTTFGAGHNGGHSAWALSTDDRTWYKFQDDVDTTLTGGQQHDFTVPSNAMAACSGGCTLAWFWTPVSSGACEVYQNCFNVKIAGATGGLENGAPTFSTNLQNPIISNCQRVDGTTHLTTHFSTFASENPGADSAGPVPNEDVEGNCVTYTVQAGDTLGEIADTYDVDGGYMAIYNANKDVLSSPDNIEPGMELAIPGGDCGSAAPAAGGIGGGTIGGIVVAVALVGLIGAFFATQKKGIFTGNKAPKKQLEIKTRNFTTKHDWKDSDKNMI</sequence>
<reference evidence="3 4" key="1">
    <citation type="journal article" date="2023" name="Commun. Biol.">
        <title>Genome analysis of Parmales, the sister group of diatoms, reveals the evolutionary specialization of diatoms from phago-mixotrophs to photoautotrophs.</title>
        <authorList>
            <person name="Ban H."/>
            <person name="Sato S."/>
            <person name="Yoshikawa S."/>
            <person name="Yamada K."/>
            <person name="Nakamura Y."/>
            <person name="Ichinomiya M."/>
            <person name="Sato N."/>
            <person name="Blanc-Mathieu R."/>
            <person name="Endo H."/>
            <person name="Kuwata A."/>
            <person name="Ogata H."/>
        </authorList>
    </citation>
    <scope>NUCLEOTIDE SEQUENCE [LARGE SCALE GENOMIC DNA]</scope>
</reference>
<keyword evidence="1" id="KW-0812">Transmembrane</keyword>
<protein>
    <recommendedName>
        <fullName evidence="2">LysM domain-containing protein</fullName>
    </recommendedName>
</protein>
<dbReference type="Gene3D" id="2.70.50.70">
    <property type="match status" value="1"/>
</dbReference>
<feature type="transmembrane region" description="Helical" evidence="1">
    <location>
        <begin position="264"/>
        <end position="288"/>
    </location>
</feature>
<dbReference type="InterPro" id="IPR018392">
    <property type="entry name" value="LysM"/>
</dbReference>
<evidence type="ECO:0000256" key="1">
    <source>
        <dbReference type="SAM" id="Phobius"/>
    </source>
</evidence>
<comment type="caution">
    <text evidence="3">The sequence shown here is derived from an EMBL/GenBank/DDBJ whole genome shotgun (WGS) entry which is preliminary data.</text>
</comment>
<dbReference type="PROSITE" id="PS51782">
    <property type="entry name" value="LYSM"/>
    <property type="match status" value="1"/>
</dbReference>
<feature type="domain" description="LysM" evidence="2">
    <location>
        <begin position="201"/>
        <end position="249"/>
    </location>
</feature>
<evidence type="ECO:0000259" key="2">
    <source>
        <dbReference type="PROSITE" id="PS51782"/>
    </source>
</evidence>
<gene>
    <name evidence="3" type="ORF">TeGR_g13751</name>
</gene>
<evidence type="ECO:0000313" key="4">
    <source>
        <dbReference type="Proteomes" id="UP001165060"/>
    </source>
</evidence>